<gene>
    <name evidence="2" type="ORF">SCUCBS95973_001555</name>
</gene>
<reference evidence="2 3" key="1">
    <citation type="submission" date="2024-01" db="EMBL/GenBank/DDBJ databases">
        <authorList>
            <person name="Allen C."/>
            <person name="Tagirdzhanova G."/>
        </authorList>
    </citation>
    <scope>NUCLEOTIDE SEQUENCE [LARGE SCALE GENOMIC DNA]</scope>
</reference>
<dbReference type="Proteomes" id="UP001642405">
    <property type="component" value="Unassembled WGS sequence"/>
</dbReference>
<accession>A0ABP0AZP9</accession>
<protein>
    <submittedName>
        <fullName evidence="2">Uncharacterized protein</fullName>
    </submittedName>
</protein>
<proteinExistence type="predicted"/>
<name>A0ABP0AZP9_9PEZI</name>
<feature type="signal peptide" evidence="1">
    <location>
        <begin position="1"/>
        <end position="22"/>
    </location>
</feature>
<keyword evidence="1" id="KW-0732">Signal</keyword>
<organism evidence="2 3">
    <name type="scientific">Sporothrix curviconia</name>
    <dbReference type="NCBI Taxonomy" id="1260050"/>
    <lineage>
        <taxon>Eukaryota</taxon>
        <taxon>Fungi</taxon>
        <taxon>Dikarya</taxon>
        <taxon>Ascomycota</taxon>
        <taxon>Pezizomycotina</taxon>
        <taxon>Sordariomycetes</taxon>
        <taxon>Sordariomycetidae</taxon>
        <taxon>Ophiostomatales</taxon>
        <taxon>Ophiostomataceae</taxon>
        <taxon>Sporothrix</taxon>
    </lineage>
</organism>
<dbReference type="EMBL" id="CAWUHB010000005">
    <property type="protein sequence ID" value="CAK7212709.1"/>
    <property type="molecule type" value="Genomic_DNA"/>
</dbReference>
<evidence type="ECO:0000313" key="3">
    <source>
        <dbReference type="Proteomes" id="UP001642405"/>
    </source>
</evidence>
<evidence type="ECO:0000313" key="2">
    <source>
        <dbReference type="EMBL" id="CAK7212709.1"/>
    </source>
</evidence>
<sequence length="244" mass="26562">MARLFLMLLPLVALMWATTTTAQTQDCFGMGLDYTDGGSYLVAGSSNLSFTFHSTFEGCPDGFVTPILVDPLGNQYSCDDIESQPDDAQQTSTCKLLYSQMQTGNYTIIMQSTDFAYAAQREFMITVGNQGVVVVTVTPTEYVGITVTPEASTSTNAVIETQTVVDFPATVTSYCSVPTQTVLSYLPGTTSTIATVIQHWVTTGVVTNYYQTTLEVDAFCHWPATWHSPTSDPRQSGRTCGLHR</sequence>
<comment type="caution">
    <text evidence="2">The sequence shown here is derived from an EMBL/GenBank/DDBJ whole genome shotgun (WGS) entry which is preliminary data.</text>
</comment>
<evidence type="ECO:0000256" key="1">
    <source>
        <dbReference type="SAM" id="SignalP"/>
    </source>
</evidence>
<keyword evidence="3" id="KW-1185">Reference proteome</keyword>
<feature type="chain" id="PRO_5045980746" evidence="1">
    <location>
        <begin position="23"/>
        <end position="244"/>
    </location>
</feature>